<protein>
    <submittedName>
        <fullName evidence="3">Hemolysin D</fullName>
    </submittedName>
</protein>
<keyword evidence="1" id="KW-0175">Coiled coil</keyword>
<keyword evidence="4" id="KW-1185">Reference proteome</keyword>
<evidence type="ECO:0000313" key="4">
    <source>
        <dbReference type="Proteomes" id="UP000271624"/>
    </source>
</evidence>
<keyword evidence="2" id="KW-0812">Transmembrane</keyword>
<dbReference type="EMBL" id="RSCL01000005">
    <property type="protein sequence ID" value="RUT06971.1"/>
    <property type="molecule type" value="Genomic_DNA"/>
</dbReference>
<dbReference type="GO" id="GO:1990281">
    <property type="term" value="C:efflux pump complex"/>
    <property type="evidence" value="ECO:0007669"/>
    <property type="project" value="TreeGrafter"/>
</dbReference>
<dbReference type="Proteomes" id="UP000271624">
    <property type="component" value="Unassembled WGS sequence"/>
</dbReference>
<dbReference type="SUPFAM" id="SSF111369">
    <property type="entry name" value="HlyD-like secretion proteins"/>
    <property type="match status" value="2"/>
</dbReference>
<dbReference type="Gene3D" id="1.10.287.470">
    <property type="entry name" value="Helix hairpin bin"/>
    <property type="match status" value="1"/>
</dbReference>
<organism evidence="3 4">
    <name type="scientific">Dulcicalothrix desertica PCC 7102</name>
    <dbReference type="NCBI Taxonomy" id="232991"/>
    <lineage>
        <taxon>Bacteria</taxon>
        <taxon>Bacillati</taxon>
        <taxon>Cyanobacteriota</taxon>
        <taxon>Cyanophyceae</taxon>
        <taxon>Nostocales</taxon>
        <taxon>Calotrichaceae</taxon>
        <taxon>Dulcicalothrix</taxon>
    </lineage>
</organism>
<proteinExistence type="predicted"/>
<dbReference type="OrthoDB" id="556614at2"/>
<dbReference type="Gene3D" id="2.40.30.170">
    <property type="match status" value="1"/>
</dbReference>
<dbReference type="PANTHER" id="PTHR30469:SF15">
    <property type="entry name" value="HLYD FAMILY OF SECRETION PROTEINS"/>
    <property type="match status" value="1"/>
</dbReference>
<reference evidence="3" key="2">
    <citation type="journal article" date="2019" name="Genome Biol. Evol.">
        <title>Day and night: Metabolic profiles and evolutionary relationships of six axenic non-marine cyanobacteria.</title>
        <authorList>
            <person name="Will S.E."/>
            <person name="Henke P."/>
            <person name="Boedeker C."/>
            <person name="Huang S."/>
            <person name="Brinkmann H."/>
            <person name="Rohde M."/>
            <person name="Jarek M."/>
            <person name="Friedl T."/>
            <person name="Seufert S."/>
            <person name="Schumacher M."/>
            <person name="Overmann J."/>
            <person name="Neumann-Schaal M."/>
            <person name="Petersen J."/>
        </authorList>
    </citation>
    <scope>NUCLEOTIDE SEQUENCE [LARGE SCALE GENOMIC DNA]</scope>
    <source>
        <strain evidence="3">PCC 7102</strain>
    </source>
</reference>
<evidence type="ECO:0000256" key="1">
    <source>
        <dbReference type="SAM" id="Coils"/>
    </source>
</evidence>
<gene>
    <name evidence="3" type="ORF">DSM106972_022320</name>
</gene>
<reference evidence="3" key="1">
    <citation type="submission" date="2018-12" db="EMBL/GenBank/DDBJ databases">
        <authorList>
            <person name="Will S."/>
            <person name="Neumann-Schaal M."/>
            <person name="Henke P."/>
        </authorList>
    </citation>
    <scope>NUCLEOTIDE SEQUENCE</scope>
    <source>
        <strain evidence="3">PCC 7102</strain>
    </source>
</reference>
<accession>A0A3S1CGL5</accession>
<keyword evidence="2" id="KW-0472">Membrane</keyword>
<dbReference type="Gene3D" id="2.40.50.100">
    <property type="match status" value="1"/>
</dbReference>
<feature type="transmembrane region" description="Helical" evidence="2">
    <location>
        <begin position="17"/>
        <end position="37"/>
    </location>
</feature>
<dbReference type="GO" id="GO:0015562">
    <property type="term" value="F:efflux transmembrane transporter activity"/>
    <property type="evidence" value="ECO:0007669"/>
    <property type="project" value="TreeGrafter"/>
</dbReference>
<feature type="coiled-coil region" evidence="1">
    <location>
        <begin position="162"/>
        <end position="192"/>
    </location>
</feature>
<evidence type="ECO:0000256" key="2">
    <source>
        <dbReference type="SAM" id="Phobius"/>
    </source>
</evidence>
<dbReference type="PRINTS" id="PR01490">
    <property type="entry name" value="RTXTOXIND"/>
</dbReference>
<evidence type="ECO:0000313" key="3">
    <source>
        <dbReference type="EMBL" id="RUT06971.1"/>
    </source>
</evidence>
<comment type="caution">
    <text evidence="3">The sequence shown here is derived from an EMBL/GenBank/DDBJ whole genome shotgun (WGS) entry which is preliminary data.</text>
</comment>
<dbReference type="InterPro" id="IPR014315">
    <property type="entry name" value="ABC_heterocyst_DevB"/>
</dbReference>
<dbReference type="AlphaFoldDB" id="A0A3S1CGL5"/>
<keyword evidence="2" id="KW-1133">Transmembrane helix</keyword>
<dbReference type="NCBIfam" id="TIGR02971">
    <property type="entry name" value="heterocyst_DevB"/>
    <property type="match status" value="1"/>
</dbReference>
<name>A0A3S1CGL5_9CYAN</name>
<dbReference type="RefSeq" id="WP_127080836.1">
    <property type="nucleotide sequence ID" value="NZ_RSCL01000005.1"/>
</dbReference>
<sequence length="412" mass="44462">MTVDNDSQFYTKPRSRAPIILAISLGISAALISFYAVTRYIMSQGEKQVVQPVKTTPARVAVTALGRIEPLGEVRKLSAPSSLSGVRVERIFVKEGDAVRAGQVIGWLEGYARTSAAFQQALDKVEVARAKLVQTSSGAKISDVNAQKATISRLRATIKGEIATTQATIARLQAQLNNARTENNRYQQLYRQGAVSASVADDKRLQSQTITQQIREVQAGLNRTTSTLNDQIKEAEAKLASLNEVRPADVQLAIAEVKSATSAATQSKAEHELTYIKSPISAKVLKIHAKTGEVIGSDGIAEIGTISQMYVSAEVYQTDIKKVQIGQKAKITSTAFNGVIQGTVSEIGLQVERQSILSVNPSADTDRRVVEVKIRLDNPVDSQRVAGLTNLQVDVAIQIQNPVRAGSPKFSL</sequence>
<dbReference type="PANTHER" id="PTHR30469">
    <property type="entry name" value="MULTIDRUG RESISTANCE PROTEIN MDTA"/>
    <property type="match status" value="1"/>
</dbReference>